<dbReference type="EMBL" id="VSSQ01028166">
    <property type="protein sequence ID" value="MPM77772.1"/>
    <property type="molecule type" value="Genomic_DNA"/>
</dbReference>
<name>A0A645CLW7_9ZZZZ</name>
<sequence>MSVKNQVFSGTASFKPCYYVSSFSFNILKLHIKSVFTAIIVNVLRHIGFPVFYIFVAGYPY</sequence>
<keyword evidence="1" id="KW-0812">Transmembrane</keyword>
<keyword evidence="1" id="KW-1133">Transmembrane helix</keyword>
<reference evidence="2" key="1">
    <citation type="submission" date="2019-08" db="EMBL/GenBank/DDBJ databases">
        <authorList>
            <person name="Kucharzyk K."/>
            <person name="Murdoch R.W."/>
            <person name="Higgins S."/>
            <person name="Loffler F."/>
        </authorList>
    </citation>
    <scope>NUCLEOTIDE SEQUENCE</scope>
</reference>
<comment type="caution">
    <text evidence="2">The sequence shown here is derived from an EMBL/GenBank/DDBJ whole genome shotgun (WGS) entry which is preliminary data.</text>
</comment>
<dbReference type="AlphaFoldDB" id="A0A645CLW7"/>
<organism evidence="2">
    <name type="scientific">bioreactor metagenome</name>
    <dbReference type="NCBI Taxonomy" id="1076179"/>
    <lineage>
        <taxon>unclassified sequences</taxon>
        <taxon>metagenomes</taxon>
        <taxon>ecological metagenomes</taxon>
    </lineage>
</organism>
<evidence type="ECO:0000313" key="2">
    <source>
        <dbReference type="EMBL" id="MPM77772.1"/>
    </source>
</evidence>
<protein>
    <submittedName>
        <fullName evidence="2">Uncharacterized protein</fullName>
    </submittedName>
</protein>
<feature type="transmembrane region" description="Helical" evidence="1">
    <location>
        <begin position="35"/>
        <end position="56"/>
    </location>
</feature>
<proteinExistence type="predicted"/>
<gene>
    <name evidence="2" type="ORF">SDC9_124780</name>
</gene>
<keyword evidence="1" id="KW-0472">Membrane</keyword>
<evidence type="ECO:0000256" key="1">
    <source>
        <dbReference type="SAM" id="Phobius"/>
    </source>
</evidence>
<accession>A0A645CLW7</accession>